<comment type="caution">
    <text evidence="1">The sequence shown here is derived from an EMBL/GenBank/DDBJ whole genome shotgun (WGS) entry which is preliminary data.</text>
</comment>
<dbReference type="Proteomes" id="UP000619079">
    <property type="component" value="Unassembled WGS sequence"/>
</dbReference>
<evidence type="ECO:0000313" key="1">
    <source>
        <dbReference type="EMBL" id="MBJ6373451.1"/>
    </source>
</evidence>
<reference evidence="1" key="1">
    <citation type="submission" date="2020-12" db="EMBL/GenBank/DDBJ databases">
        <title>Sedimentitalea sp. nov., isolated from sand in Incheon.</title>
        <authorList>
            <person name="Kim W."/>
        </authorList>
    </citation>
    <scope>NUCLEOTIDE SEQUENCE</scope>
    <source>
        <strain evidence="1">CAU 1593</strain>
    </source>
</reference>
<proteinExistence type="predicted"/>
<dbReference type="AlphaFoldDB" id="A0A8J7M017"/>
<protein>
    <submittedName>
        <fullName evidence="1">Uncharacterized protein</fullName>
    </submittedName>
</protein>
<keyword evidence="2" id="KW-1185">Reference proteome</keyword>
<organism evidence="1 2">
    <name type="scientific">Sedimentitalea arenosa</name>
    <dbReference type="NCBI Taxonomy" id="2798803"/>
    <lineage>
        <taxon>Bacteria</taxon>
        <taxon>Pseudomonadati</taxon>
        <taxon>Pseudomonadota</taxon>
        <taxon>Alphaproteobacteria</taxon>
        <taxon>Rhodobacterales</taxon>
        <taxon>Paracoccaceae</taxon>
        <taxon>Sedimentitalea</taxon>
    </lineage>
</organism>
<dbReference type="EMBL" id="JAELVR010000013">
    <property type="protein sequence ID" value="MBJ6373451.1"/>
    <property type="molecule type" value="Genomic_DNA"/>
</dbReference>
<name>A0A8J7M017_9RHOB</name>
<sequence length="213" mass="23009">MLAPCGMQAQEKAPEDPTKIATKLGIGYTDEVAISGSLAFGPVTKVNARISENGHWTLGASYLFPFAIVTFSAAKTEFDDDSVQTRYSIGGFVPLTQMGVQTGKWHLFVPFGYSHTESEKSGYDLILNDTIVLEQSSQSGYVGVFGFRPLSETLTLMGSGVVSRGGDDFSGMAISGGLSYHLTAKDTVAVFANYVDNSFGEKRRLGISYRHEF</sequence>
<gene>
    <name evidence="1" type="ORF">JF290_18135</name>
</gene>
<evidence type="ECO:0000313" key="2">
    <source>
        <dbReference type="Proteomes" id="UP000619079"/>
    </source>
</evidence>
<accession>A0A8J7M017</accession>